<reference evidence="1" key="1">
    <citation type="submission" date="2020-05" db="EMBL/GenBank/DDBJ databases">
        <authorList>
            <person name="Chiriac C."/>
            <person name="Salcher M."/>
            <person name="Ghai R."/>
            <person name="Kavagutti S V."/>
        </authorList>
    </citation>
    <scope>NUCLEOTIDE SEQUENCE</scope>
</reference>
<dbReference type="AlphaFoldDB" id="A0A6J6BVR0"/>
<proteinExistence type="predicted"/>
<sequence length="64" mass="6778">MYLRSSPVVVTTKRGRFDGTLTRAKSSIPVSGFFTTTARFSESPEIYGNGCDGSIASGVNTGKI</sequence>
<name>A0A6J6BVR0_9ZZZZ</name>
<dbReference type="EMBL" id="CAEZSJ010000107">
    <property type="protein sequence ID" value="CAB4542844.1"/>
    <property type="molecule type" value="Genomic_DNA"/>
</dbReference>
<gene>
    <name evidence="1" type="ORF">UFOPK1425_00650</name>
</gene>
<evidence type="ECO:0000313" key="1">
    <source>
        <dbReference type="EMBL" id="CAB4542844.1"/>
    </source>
</evidence>
<protein>
    <submittedName>
        <fullName evidence="1">Unannotated protein</fullName>
    </submittedName>
</protein>
<accession>A0A6J6BVR0</accession>
<organism evidence="1">
    <name type="scientific">freshwater metagenome</name>
    <dbReference type="NCBI Taxonomy" id="449393"/>
    <lineage>
        <taxon>unclassified sequences</taxon>
        <taxon>metagenomes</taxon>
        <taxon>ecological metagenomes</taxon>
    </lineage>
</organism>